<dbReference type="Proteomes" id="UP000799771">
    <property type="component" value="Unassembled WGS sequence"/>
</dbReference>
<feature type="transmembrane region" description="Helical" evidence="1">
    <location>
        <begin position="6"/>
        <end position="29"/>
    </location>
</feature>
<evidence type="ECO:0000256" key="1">
    <source>
        <dbReference type="SAM" id="Phobius"/>
    </source>
</evidence>
<keyword evidence="1" id="KW-0812">Transmembrane</keyword>
<evidence type="ECO:0000313" key="3">
    <source>
        <dbReference type="Proteomes" id="UP000799771"/>
    </source>
</evidence>
<dbReference type="RefSeq" id="XP_033521618.1">
    <property type="nucleotide sequence ID" value="XM_033670682.1"/>
</dbReference>
<sequence length="239" mass="25660">MQALDIVYGPGVMTAYLSLLFADLVFSVLPATLNAESKPETERKSRIKRSISLAVHLYYLFALLQVLLAILRGAPCLPAPALFAVDVWVVLSPWFVATAISEQNGRRRFLWGLPGLVLDCVSLFGAGVRARPVWTVGLWACAAVMSAIRVVCSRGNGGLGMLWGVAGGSVVWRWCCGDGVGYGMGGVRGAIGIMASERGVMKGEQVFARVLAGCVVGWVGKEIWSVREVVAQMMEEIVV</sequence>
<accession>A0A6A6A5S1</accession>
<feature type="transmembrane region" description="Helical" evidence="1">
    <location>
        <begin position="109"/>
        <end position="127"/>
    </location>
</feature>
<keyword evidence="1" id="KW-1133">Transmembrane helix</keyword>
<feature type="transmembrane region" description="Helical" evidence="1">
    <location>
        <begin position="133"/>
        <end position="152"/>
    </location>
</feature>
<proteinExistence type="predicted"/>
<dbReference type="AlphaFoldDB" id="A0A6A6A5S1"/>
<name>A0A6A6A5S1_9PLEO</name>
<feature type="transmembrane region" description="Helical" evidence="1">
    <location>
        <begin position="50"/>
        <end position="71"/>
    </location>
</feature>
<dbReference type="EMBL" id="ML977511">
    <property type="protein sequence ID" value="KAF2127229.1"/>
    <property type="molecule type" value="Genomic_DNA"/>
</dbReference>
<keyword evidence="1" id="KW-0472">Membrane</keyword>
<organism evidence="2 3">
    <name type="scientific">Dothidotthia symphoricarpi CBS 119687</name>
    <dbReference type="NCBI Taxonomy" id="1392245"/>
    <lineage>
        <taxon>Eukaryota</taxon>
        <taxon>Fungi</taxon>
        <taxon>Dikarya</taxon>
        <taxon>Ascomycota</taxon>
        <taxon>Pezizomycotina</taxon>
        <taxon>Dothideomycetes</taxon>
        <taxon>Pleosporomycetidae</taxon>
        <taxon>Pleosporales</taxon>
        <taxon>Dothidotthiaceae</taxon>
        <taxon>Dothidotthia</taxon>
    </lineage>
</organism>
<gene>
    <name evidence="2" type="ORF">P153DRAFT_387775</name>
</gene>
<reference evidence="2" key="1">
    <citation type="journal article" date="2020" name="Stud. Mycol.">
        <title>101 Dothideomycetes genomes: a test case for predicting lifestyles and emergence of pathogens.</title>
        <authorList>
            <person name="Haridas S."/>
            <person name="Albert R."/>
            <person name="Binder M."/>
            <person name="Bloem J."/>
            <person name="Labutti K."/>
            <person name="Salamov A."/>
            <person name="Andreopoulos B."/>
            <person name="Baker S."/>
            <person name="Barry K."/>
            <person name="Bills G."/>
            <person name="Bluhm B."/>
            <person name="Cannon C."/>
            <person name="Castanera R."/>
            <person name="Culley D."/>
            <person name="Daum C."/>
            <person name="Ezra D."/>
            <person name="Gonzalez J."/>
            <person name="Henrissat B."/>
            <person name="Kuo A."/>
            <person name="Liang C."/>
            <person name="Lipzen A."/>
            <person name="Lutzoni F."/>
            <person name="Magnuson J."/>
            <person name="Mondo S."/>
            <person name="Nolan M."/>
            <person name="Ohm R."/>
            <person name="Pangilinan J."/>
            <person name="Park H.-J."/>
            <person name="Ramirez L."/>
            <person name="Alfaro M."/>
            <person name="Sun H."/>
            <person name="Tritt A."/>
            <person name="Yoshinaga Y."/>
            <person name="Zwiers L.-H."/>
            <person name="Turgeon B."/>
            <person name="Goodwin S."/>
            <person name="Spatafora J."/>
            <person name="Crous P."/>
            <person name="Grigoriev I."/>
        </authorList>
    </citation>
    <scope>NUCLEOTIDE SEQUENCE</scope>
    <source>
        <strain evidence="2">CBS 119687</strain>
    </source>
</reference>
<protein>
    <submittedName>
        <fullName evidence="2">Uncharacterized protein</fullName>
    </submittedName>
</protein>
<dbReference type="GeneID" id="54411114"/>
<feature type="transmembrane region" description="Helical" evidence="1">
    <location>
        <begin position="77"/>
        <end position="97"/>
    </location>
</feature>
<evidence type="ECO:0000313" key="2">
    <source>
        <dbReference type="EMBL" id="KAF2127229.1"/>
    </source>
</evidence>
<keyword evidence="3" id="KW-1185">Reference proteome</keyword>